<evidence type="ECO:0000313" key="2">
    <source>
        <dbReference type="EMBL" id="KAK2146412.1"/>
    </source>
</evidence>
<gene>
    <name evidence="2" type="ORF">LSH36_610g00016</name>
</gene>
<keyword evidence="3" id="KW-1185">Reference proteome</keyword>
<dbReference type="EMBL" id="JAODUP010000610">
    <property type="protein sequence ID" value="KAK2146412.1"/>
    <property type="molecule type" value="Genomic_DNA"/>
</dbReference>
<feature type="region of interest" description="Disordered" evidence="1">
    <location>
        <begin position="119"/>
        <end position="142"/>
    </location>
</feature>
<feature type="compositionally biased region" description="Basic and acidic residues" evidence="1">
    <location>
        <begin position="126"/>
        <end position="142"/>
    </location>
</feature>
<dbReference type="Proteomes" id="UP001208570">
    <property type="component" value="Unassembled WGS sequence"/>
</dbReference>
<accession>A0AAD9J4C7</accession>
<reference evidence="2" key="1">
    <citation type="journal article" date="2023" name="Mol. Biol. Evol.">
        <title>Third-Generation Sequencing Reveals the Adaptive Role of the Epigenome in Three Deep-Sea Polychaetes.</title>
        <authorList>
            <person name="Perez M."/>
            <person name="Aroh O."/>
            <person name="Sun Y."/>
            <person name="Lan Y."/>
            <person name="Juniper S.K."/>
            <person name="Young C.R."/>
            <person name="Angers B."/>
            <person name="Qian P.Y."/>
        </authorList>
    </citation>
    <scope>NUCLEOTIDE SEQUENCE</scope>
    <source>
        <strain evidence="2">P08H-3</strain>
    </source>
</reference>
<sequence length="142" mass="14769">MTSLGCYFGSSAQCPSYCRRHSPSDYVTSDPNSDVITTSNSYGMDVMAGPTTREAMTARVTTTTATTITSHADPGAMATVTGTTSAITTATTTTTATITATITLTTATTNTGTTTLINPSLVSDNNKNDKTDRQMGEDIDSK</sequence>
<name>A0AAD9J4C7_9ANNE</name>
<comment type="caution">
    <text evidence="2">The sequence shown here is derived from an EMBL/GenBank/DDBJ whole genome shotgun (WGS) entry which is preliminary data.</text>
</comment>
<evidence type="ECO:0000313" key="3">
    <source>
        <dbReference type="Proteomes" id="UP001208570"/>
    </source>
</evidence>
<protein>
    <submittedName>
        <fullName evidence="2">Uncharacterized protein</fullName>
    </submittedName>
</protein>
<evidence type="ECO:0000256" key="1">
    <source>
        <dbReference type="SAM" id="MobiDB-lite"/>
    </source>
</evidence>
<dbReference type="AlphaFoldDB" id="A0AAD9J4C7"/>
<proteinExistence type="predicted"/>
<organism evidence="2 3">
    <name type="scientific">Paralvinella palmiformis</name>
    <dbReference type="NCBI Taxonomy" id="53620"/>
    <lineage>
        <taxon>Eukaryota</taxon>
        <taxon>Metazoa</taxon>
        <taxon>Spiralia</taxon>
        <taxon>Lophotrochozoa</taxon>
        <taxon>Annelida</taxon>
        <taxon>Polychaeta</taxon>
        <taxon>Sedentaria</taxon>
        <taxon>Canalipalpata</taxon>
        <taxon>Terebellida</taxon>
        <taxon>Terebelliformia</taxon>
        <taxon>Alvinellidae</taxon>
        <taxon>Paralvinella</taxon>
    </lineage>
</organism>